<gene>
    <name evidence="8" type="ORF">I4641_20410</name>
</gene>
<dbReference type="Proteomes" id="UP000729733">
    <property type="component" value="Unassembled WGS sequence"/>
</dbReference>
<comment type="subcellular location">
    <subcellularLocation>
        <location evidence="1">Membrane</location>
        <topology evidence="1">Multi-pass membrane protein</topology>
    </subcellularLocation>
</comment>
<dbReference type="GO" id="GO:0016020">
    <property type="term" value="C:membrane"/>
    <property type="evidence" value="ECO:0007669"/>
    <property type="project" value="UniProtKB-SubCell"/>
</dbReference>
<sequence>MRSESFRASRQRSHSVPEGKSPTLGDQLTQGAPLAVLMVLSLSILYQLRSILQLIAIAILVSLVLQTLLSQLEKLLKQRWLAIISLVIGIVGLTVLLPIVILPDLVVEFQKLTSKLPEYLSSLTQQSQNLHAHYSFIPDISTEITKLNDFLYGLVKSLPLLLEKALGITVEAFAILILALYITYDPGFLAEGLLRLTPRRHHSSVKRILKTMRVRLQGWMSGTFLAMLFLGIGVGIGLWILGIPLVLPFAIIAGLFEIIPFFGSFVGGFLPALVALTISPLKLVLVVVLFLILNQIDSHIFQPIVVGHQVNLNPVGVVITVLIMSELLGIVGLIFAIPAAVVIMSLFDEFTAKASLAETARFEPPS</sequence>
<feature type="transmembrane region" description="Helical" evidence="7">
    <location>
        <begin position="273"/>
        <end position="296"/>
    </location>
</feature>
<evidence type="ECO:0000256" key="3">
    <source>
        <dbReference type="ARBA" id="ARBA00022692"/>
    </source>
</evidence>
<feature type="transmembrane region" description="Helical" evidence="7">
    <location>
        <begin position="316"/>
        <end position="347"/>
    </location>
</feature>
<feature type="transmembrane region" description="Helical" evidence="7">
    <location>
        <begin position="165"/>
        <end position="184"/>
    </location>
</feature>
<feature type="transmembrane region" description="Helical" evidence="7">
    <location>
        <begin position="51"/>
        <end position="69"/>
    </location>
</feature>
<feature type="region of interest" description="Disordered" evidence="6">
    <location>
        <begin position="1"/>
        <end position="25"/>
    </location>
</feature>
<dbReference type="Pfam" id="PF01594">
    <property type="entry name" value="AI-2E_transport"/>
    <property type="match status" value="1"/>
</dbReference>
<proteinExistence type="inferred from homology"/>
<keyword evidence="9" id="KW-1185">Reference proteome</keyword>
<evidence type="ECO:0000256" key="5">
    <source>
        <dbReference type="ARBA" id="ARBA00023136"/>
    </source>
</evidence>
<dbReference type="InterPro" id="IPR002549">
    <property type="entry name" value="AI-2E-like"/>
</dbReference>
<dbReference type="EMBL" id="JADWDC010000077">
    <property type="protein sequence ID" value="MCC0179328.1"/>
    <property type="molecule type" value="Genomic_DNA"/>
</dbReference>
<protein>
    <submittedName>
        <fullName evidence="8">AI-2E family transporter</fullName>
    </submittedName>
</protein>
<accession>A0A964BTE3</accession>
<evidence type="ECO:0000256" key="4">
    <source>
        <dbReference type="ARBA" id="ARBA00022989"/>
    </source>
</evidence>
<evidence type="ECO:0000256" key="2">
    <source>
        <dbReference type="ARBA" id="ARBA00009773"/>
    </source>
</evidence>
<evidence type="ECO:0000256" key="1">
    <source>
        <dbReference type="ARBA" id="ARBA00004141"/>
    </source>
</evidence>
<organism evidence="8 9">
    <name type="scientific">Waterburya agarophytonicola KI4</name>
    <dbReference type="NCBI Taxonomy" id="2874699"/>
    <lineage>
        <taxon>Bacteria</taxon>
        <taxon>Bacillati</taxon>
        <taxon>Cyanobacteriota</taxon>
        <taxon>Cyanophyceae</taxon>
        <taxon>Pleurocapsales</taxon>
        <taxon>Hyellaceae</taxon>
        <taxon>Waterburya</taxon>
        <taxon>Waterburya agarophytonicola</taxon>
    </lineage>
</organism>
<name>A0A964BTE3_9CYAN</name>
<evidence type="ECO:0000313" key="8">
    <source>
        <dbReference type="EMBL" id="MCC0179328.1"/>
    </source>
</evidence>
<keyword evidence="5 7" id="KW-0472">Membrane</keyword>
<reference evidence="8" key="1">
    <citation type="journal article" date="2021" name="Antonie Van Leeuwenhoek">
        <title>Draft genome and description of Waterburya agarophytonicola gen. nov. sp. nov. (Pleurocapsales, Cyanobacteria): a seaweed symbiont.</title>
        <authorList>
            <person name="Bonthond G."/>
            <person name="Shalygin S."/>
            <person name="Bayer T."/>
            <person name="Weinberger F."/>
        </authorList>
    </citation>
    <scope>NUCLEOTIDE SEQUENCE</scope>
    <source>
        <strain evidence="8">KI4</strain>
    </source>
</reference>
<dbReference type="GO" id="GO:0055085">
    <property type="term" value="P:transmembrane transport"/>
    <property type="evidence" value="ECO:0007669"/>
    <property type="project" value="TreeGrafter"/>
</dbReference>
<feature type="transmembrane region" description="Helical" evidence="7">
    <location>
        <begin position="216"/>
        <end position="240"/>
    </location>
</feature>
<dbReference type="AlphaFoldDB" id="A0A964BTE3"/>
<evidence type="ECO:0000313" key="9">
    <source>
        <dbReference type="Proteomes" id="UP000729733"/>
    </source>
</evidence>
<evidence type="ECO:0000256" key="7">
    <source>
        <dbReference type="SAM" id="Phobius"/>
    </source>
</evidence>
<comment type="similarity">
    <text evidence="2">Belongs to the autoinducer-2 exporter (AI-2E) (TC 2.A.86) family.</text>
</comment>
<feature type="transmembrane region" description="Helical" evidence="7">
    <location>
        <begin position="81"/>
        <end position="102"/>
    </location>
</feature>
<evidence type="ECO:0000256" key="6">
    <source>
        <dbReference type="SAM" id="MobiDB-lite"/>
    </source>
</evidence>
<feature type="transmembrane region" description="Helical" evidence="7">
    <location>
        <begin position="246"/>
        <end position="266"/>
    </location>
</feature>
<comment type="caution">
    <text evidence="8">The sequence shown here is derived from an EMBL/GenBank/DDBJ whole genome shotgun (WGS) entry which is preliminary data.</text>
</comment>
<keyword evidence="4 7" id="KW-1133">Transmembrane helix</keyword>
<dbReference type="PANTHER" id="PTHR21716">
    <property type="entry name" value="TRANSMEMBRANE PROTEIN"/>
    <property type="match status" value="1"/>
</dbReference>
<keyword evidence="3 7" id="KW-0812">Transmembrane</keyword>
<dbReference type="PANTHER" id="PTHR21716:SF62">
    <property type="entry name" value="TRANSPORT PROTEIN YDBI-RELATED"/>
    <property type="match status" value="1"/>
</dbReference>